<evidence type="ECO:0000313" key="3">
    <source>
        <dbReference type="EMBL" id="RYO78725.1"/>
    </source>
</evidence>
<proteinExistence type="predicted"/>
<keyword evidence="2" id="KW-0812">Transmembrane</keyword>
<keyword evidence="2" id="KW-0472">Membrane</keyword>
<evidence type="ECO:0000256" key="1">
    <source>
        <dbReference type="SAM" id="MobiDB-lite"/>
    </source>
</evidence>
<sequence length="230" mass="24615">MAPQSAKTRGAYTPSVPSPLNPNPESESPGRGDGCSTSRSELVALAARKPSGPTSPTQRLMRQKAAVAWRSMAIQQHQQEQEARFWSPPYSDRDSDIDAGGGYAGSSYEIFVMGDEVSSSVDVTDARLESLDVKSAENDGPPTPIPIPIPLPRDCDVEGAGPDVEKLSLVVDQNDLLERNSDPAIVREVLPEPVWYSGAVSKRRVLVLIGLLFVIGAWSAIHTGGHSRGS</sequence>
<reference evidence="3 4" key="1">
    <citation type="submission" date="2018-06" db="EMBL/GenBank/DDBJ databases">
        <title>Complete Genomes of Monosporascus.</title>
        <authorList>
            <person name="Robinson A.J."/>
            <person name="Natvig D.O."/>
        </authorList>
    </citation>
    <scope>NUCLEOTIDE SEQUENCE [LARGE SCALE GENOMIC DNA]</scope>
    <source>
        <strain evidence="3 4">CBS 609.92</strain>
    </source>
</reference>
<organism evidence="3 4">
    <name type="scientific">Monosporascus cannonballus</name>
    <dbReference type="NCBI Taxonomy" id="155416"/>
    <lineage>
        <taxon>Eukaryota</taxon>
        <taxon>Fungi</taxon>
        <taxon>Dikarya</taxon>
        <taxon>Ascomycota</taxon>
        <taxon>Pezizomycotina</taxon>
        <taxon>Sordariomycetes</taxon>
        <taxon>Xylariomycetidae</taxon>
        <taxon>Xylariales</taxon>
        <taxon>Xylariales incertae sedis</taxon>
        <taxon>Monosporascus</taxon>
    </lineage>
</organism>
<feature type="region of interest" description="Disordered" evidence="1">
    <location>
        <begin position="1"/>
        <end position="63"/>
    </location>
</feature>
<dbReference type="Proteomes" id="UP000294003">
    <property type="component" value="Unassembled WGS sequence"/>
</dbReference>
<evidence type="ECO:0000313" key="4">
    <source>
        <dbReference type="Proteomes" id="UP000294003"/>
    </source>
</evidence>
<name>A0ABY0GW70_9PEZI</name>
<gene>
    <name evidence="3" type="ORF">DL762_008545</name>
</gene>
<feature type="transmembrane region" description="Helical" evidence="2">
    <location>
        <begin position="205"/>
        <end position="221"/>
    </location>
</feature>
<keyword evidence="2" id="KW-1133">Transmembrane helix</keyword>
<dbReference type="EMBL" id="QJNS01000365">
    <property type="protein sequence ID" value="RYO78725.1"/>
    <property type="molecule type" value="Genomic_DNA"/>
</dbReference>
<protein>
    <submittedName>
        <fullName evidence="3">Uncharacterized protein</fullName>
    </submittedName>
</protein>
<comment type="caution">
    <text evidence="3">The sequence shown here is derived from an EMBL/GenBank/DDBJ whole genome shotgun (WGS) entry which is preliminary data.</text>
</comment>
<evidence type="ECO:0000256" key="2">
    <source>
        <dbReference type="SAM" id="Phobius"/>
    </source>
</evidence>
<keyword evidence="4" id="KW-1185">Reference proteome</keyword>
<accession>A0ABY0GW70</accession>